<comment type="pathway">
    <text evidence="1 5">Carbohydrate metabolism; hexose metabolism.</text>
</comment>
<dbReference type="EC" id="5.1.3.3" evidence="5"/>
<organism evidence="9 10">
    <name type="scientific">Hwanghaeella grinnelliae</name>
    <dbReference type="NCBI Taxonomy" id="2500179"/>
    <lineage>
        <taxon>Bacteria</taxon>
        <taxon>Pseudomonadati</taxon>
        <taxon>Pseudomonadota</taxon>
        <taxon>Alphaproteobacteria</taxon>
        <taxon>Rhodospirillales</taxon>
        <taxon>Rhodospirillaceae</taxon>
        <taxon>Hwanghaeella</taxon>
    </lineage>
</organism>
<dbReference type="PIRSF" id="PIRSF005096">
    <property type="entry name" value="GALM"/>
    <property type="match status" value="1"/>
</dbReference>
<dbReference type="GO" id="GO:0030246">
    <property type="term" value="F:carbohydrate binding"/>
    <property type="evidence" value="ECO:0007669"/>
    <property type="project" value="InterPro"/>
</dbReference>
<dbReference type="GO" id="GO:0006006">
    <property type="term" value="P:glucose metabolic process"/>
    <property type="evidence" value="ECO:0007669"/>
    <property type="project" value="TreeGrafter"/>
</dbReference>
<dbReference type="CDD" id="cd09019">
    <property type="entry name" value="galactose_mutarotase_like"/>
    <property type="match status" value="1"/>
</dbReference>
<feature type="active site" description="Proton donor" evidence="6">
    <location>
        <position position="171"/>
    </location>
</feature>
<dbReference type="GO" id="GO:0033499">
    <property type="term" value="P:galactose catabolic process via UDP-galactose, Leloir pathway"/>
    <property type="evidence" value="ECO:0007669"/>
    <property type="project" value="TreeGrafter"/>
</dbReference>
<dbReference type="AlphaFoldDB" id="A0A3S2Y4D7"/>
<proteinExistence type="inferred from homology"/>
<dbReference type="PANTHER" id="PTHR10091:SF49">
    <property type="entry name" value="ALDOSE 1-EPIMERASE"/>
    <property type="match status" value="1"/>
</dbReference>
<evidence type="ECO:0000313" key="10">
    <source>
        <dbReference type="Proteomes" id="UP000287447"/>
    </source>
</evidence>
<comment type="caution">
    <text evidence="9">The sequence shown here is derived from an EMBL/GenBank/DDBJ whole genome shotgun (WGS) entry which is preliminary data.</text>
</comment>
<feature type="binding site" evidence="7">
    <location>
        <position position="231"/>
    </location>
    <ligand>
        <name>beta-D-galactose</name>
        <dbReference type="ChEBI" id="CHEBI:27667"/>
    </ligand>
</feature>
<keyword evidence="4 5" id="KW-0119">Carbohydrate metabolism</keyword>
<dbReference type="UniPathway" id="UPA00242"/>
<dbReference type="RefSeq" id="WP_127763603.1">
    <property type="nucleotide sequence ID" value="NZ_SADE01000001.1"/>
</dbReference>
<evidence type="ECO:0000256" key="1">
    <source>
        <dbReference type="ARBA" id="ARBA00005028"/>
    </source>
</evidence>
<name>A0A3S2Y4D7_9PROT</name>
<evidence type="ECO:0000256" key="6">
    <source>
        <dbReference type="PIRSR" id="PIRSR005096-1"/>
    </source>
</evidence>
<dbReference type="SUPFAM" id="SSF74650">
    <property type="entry name" value="Galactose mutarotase-like"/>
    <property type="match status" value="1"/>
</dbReference>
<dbReference type="InterPro" id="IPR008183">
    <property type="entry name" value="Aldose_1/G6P_1-epimerase"/>
</dbReference>
<keyword evidence="10" id="KW-1185">Reference proteome</keyword>
<feature type="active site" description="Proton acceptor" evidence="6">
    <location>
        <position position="299"/>
    </location>
</feature>
<reference evidence="10" key="1">
    <citation type="submission" date="2019-01" db="EMBL/GenBank/DDBJ databases">
        <title>Gri0909 isolated from a small marine red alga.</title>
        <authorList>
            <person name="Kim J."/>
            <person name="Jeong S.E."/>
            <person name="Jeon C.O."/>
        </authorList>
    </citation>
    <scope>NUCLEOTIDE SEQUENCE [LARGE SCALE GENOMIC DNA]</scope>
    <source>
        <strain evidence="10">Gri0909</strain>
    </source>
</reference>
<dbReference type="InterPro" id="IPR047215">
    <property type="entry name" value="Galactose_mutarotase-like"/>
</dbReference>
<evidence type="ECO:0000256" key="4">
    <source>
        <dbReference type="ARBA" id="ARBA00023277"/>
    </source>
</evidence>
<dbReference type="Gene3D" id="2.70.98.10">
    <property type="match status" value="1"/>
</dbReference>
<dbReference type="Proteomes" id="UP000287447">
    <property type="component" value="Unassembled WGS sequence"/>
</dbReference>
<evidence type="ECO:0000256" key="2">
    <source>
        <dbReference type="ARBA" id="ARBA00006206"/>
    </source>
</evidence>
<gene>
    <name evidence="9" type="ORF">EOI86_02745</name>
</gene>
<keyword evidence="3 5" id="KW-0413">Isomerase</keyword>
<evidence type="ECO:0000313" key="9">
    <source>
        <dbReference type="EMBL" id="RVU38231.1"/>
    </source>
</evidence>
<sequence length="332" mass="36038">MIEAFGTLDDGRTVDRVCLAAHGLVANVLTWGAVVQDLRLANVPYALVLGFPDFKHYPKHSPSFGSIVGRVANRIRNGHARIDGQSYQFDRNVLGRHTLHGGSEGTGKQLWRIAAAGDDFATLTLTLPDGHMGFPGAMDVTATYRILPGPALEIAIDAESDAPTLCNFAHHSYFNLDGAGDGRSQEFQVHADHFLEIDEDLVPTGRIVPVDGTQFDFRSTRPILLGDAQYDHNLCLSRQRCACRPVATLKGAKTGVEMVIETTEPGLQLYDGVNIPARTQDLPGLNGKPYAAHAGIALEPQAWPDAPNQDWVDQVSLVPGDTYSQVTRFVFG</sequence>
<protein>
    <recommendedName>
        <fullName evidence="5">Aldose 1-epimerase</fullName>
        <ecNumber evidence="5">5.1.3.3</ecNumber>
    </recommendedName>
</protein>
<feature type="binding site" evidence="8">
    <location>
        <begin position="73"/>
        <end position="74"/>
    </location>
    <ligand>
        <name>beta-D-galactose</name>
        <dbReference type="ChEBI" id="CHEBI:27667"/>
    </ligand>
</feature>
<evidence type="ECO:0000256" key="7">
    <source>
        <dbReference type="PIRSR" id="PIRSR005096-2"/>
    </source>
</evidence>
<evidence type="ECO:0000256" key="3">
    <source>
        <dbReference type="ARBA" id="ARBA00023235"/>
    </source>
</evidence>
<dbReference type="OrthoDB" id="9779408at2"/>
<dbReference type="Pfam" id="PF01263">
    <property type="entry name" value="Aldose_epim"/>
    <property type="match status" value="1"/>
</dbReference>
<dbReference type="InterPro" id="IPR015443">
    <property type="entry name" value="Aldose_1-epimerase"/>
</dbReference>
<dbReference type="InterPro" id="IPR011013">
    <property type="entry name" value="Gal_mutarotase_sf_dom"/>
</dbReference>
<dbReference type="EMBL" id="SADE01000001">
    <property type="protein sequence ID" value="RVU38231.1"/>
    <property type="molecule type" value="Genomic_DNA"/>
</dbReference>
<dbReference type="InterPro" id="IPR014718">
    <property type="entry name" value="GH-type_carb-bd"/>
</dbReference>
<evidence type="ECO:0000256" key="8">
    <source>
        <dbReference type="PIRSR" id="PIRSR005096-3"/>
    </source>
</evidence>
<feature type="binding site" evidence="8">
    <location>
        <begin position="171"/>
        <end position="173"/>
    </location>
    <ligand>
        <name>beta-D-galactose</name>
        <dbReference type="ChEBI" id="CHEBI:27667"/>
    </ligand>
</feature>
<comment type="catalytic activity">
    <reaction evidence="5">
        <text>alpha-D-glucose = beta-D-glucose</text>
        <dbReference type="Rhea" id="RHEA:10264"/>
        <dbReference type="ChEBI" id="CHEBI:15903"/>
        <dbReference type="ChEBI" id="CHEBI:17925"/>
        <dbReference type="EC" id="5.1.3.3"/>
    </reaction>
</comment>
<dbReference type="GO" id="GO:0004034">
    <property type="term" value="F:aldose 1-epimerase activity"/>
    <property type="evidence" value="ECO:0007669"/>
    <property type="project" value="UniProtKB-EC"/>
</dbReference>
<evidence type="ECO:0000256" key="5">
    <source>
        <dbReference type="PIRNR" id="PIRNR005096"/>
    </source>
</evidence>
<dbReference type="PANTHER" id="PTHR10091">
    <property type="entry name" value="ALDOSE-1-EPIMERASE"/>
    <property type="match status" value="1"/>
</dbReference>
<comment type="similarity">
    <text evidence="2 5">Belongs to the aldose epimerase family.</text>
</comment>
<accession>A0A3S2Y4D7</accession>